<dbReference type="Pfam" id="PF01471">
    <property type="entry name" value="PG_binding_1"/>
    <property type="match status" value="1"/>
</dbReference>
<gene>
    <name evidence="2" type="ORF">COU31_01000</name>
</gene>
<proteinExistence type="predicted"/>
<dbReference type="InterPro" id="IPR036365">
    <property type="entry name" value="PGBD-like_sf"/>
</dbReference>
<reference evidence="3" key="1">
    <citation type="submission" date="2017-09" db="EMBL/GenBank/DDBJ databases">
        <title>Depth-based differentiation of microbial function through sediment-hosted aquifers and enrichment of novel symbionts in the deep terrestrial subsurface.</title>
        <authorList>
            <person name="Probst A.J."/>
            <person name="Ladd B."/>
            <person name="Jarett J.K."/>
            <person name="Geller-Mcgrath D.E."/>
            <person name="Sieber C.M.K."/>
            <person name="Emerson J.B."/>
            <person name="Anantharaman K."/>
            <person name="Thomas B.C."/>
            <person name="Malmstrom R."/>
            <person name="Stieglmeier M."/>
            <person name="Klingl A."/>
            <person name="Woyke T."/>
            <person name="Ryan C.M."/>
            <person name="Banfield J.F."/>
        </authorList>
    </citation>
    <scope>NUCLEOTIDE SEQUENCE [LARGE SCALE GENOMIC DNA]</scope>
</reference>
<dbReference type="EMBL" id="PFBX01000006">
    <property type="protein sequence ID" value="PIT87808.1"/>
    <property type="molecule type" value="Genomic_DNA"/>
</dbReference>
<dbReference type="SUPFAM" id="SSF47090">
    <property type="entry name" value="PGBD-like"/>
    <property type="match status" value="1"/>
</dbReference>
<dbReference type="InterPro" id="IPR036366">
    <property type="entry name" value="PGBDSf"/>
</dbReference>
<dbReference type="Gene3D" id="1.10.101.10">
    <property type="entry name" value="PGBD-like superfamily/PGBD"/>
    <property type="match status" value="1"/>
</dbReference>
<protein>
    <recommendedName>
        <fullName evidence="1">Peptidoglycan binding-like domain-containing protein</fullName>
    </recommendedName>
</protein>
<feature type="domain" description="Peptidoglycan binding-like" evidence="1">
    <location>
        <begin position="149"/>
        <end position="207"/>
    </location>
</feature>
<dbReference type="InterPro" id="IPR002477">
    <property type="entry name" value="Peptidoglycan-bd-like"/>
</dbReference>
<evidence type="ECO:0000313" key="2">
    <source>
        <dbReference type="EMBL" id="PIT87808.1"/>
    </source>
</evidence>
<dbReference type="AlphaFoldDB" id="A0A2M6W4U3"/>
<accession>A0A2M6W4U3</accession>
<evidence type="ECO:0000259" key="1">
    <source>
        <dbReference type="Pfam" id="PF01471"/>
    </source>
</evidence>
<comment type="caution">
    <text evidence="2">The sequence shown here is derived from an EMBL/GenBank/DDBJ whole genome shotgun (WGS) entry which is preliminary data.</text>
</comment>
<evidence type="ECO:0000313" key="3">
    <source>
        <dbReference type="Proteomes" id="UP000231183"/>
    </source>
</evidence>
<dbReference type="Proteomes" id="UP000231183">
    <property type="component" value="Unassembled WGS sequence"/>
</dbReference>
<sequence length="210" mass="23771">MMLIVGYDDTTGEFIVNDPGDTKAGKFHRYEYKLFMNTLHDFDFTTHQANGPAKVIFTYPRLARDYSDGRIYFLDIDKKIKQHVVSLAVFKEKNWSWDMVVDVWDEWLDEFSAGKDLDSSASAGPSAPISVQPAVNRYTFTRDLSLGSSGEEVKQLQIRLKELKYYTYPQITGYFGPVTQTAVVALQKAKGLAPYPGTVGPLTRKVLNSY</sequence>
<name>A0A2M6W4U3_9BACT</name>
<organism evidence="2 3">
    <name type="scientific">Candidatus Magasanikbacteria bacterium CG10_big_fil_rev_8_21_14_0_10_40_10</name>
    <dbReference type="NCBI Taxonomy" id="1974648"/>
    <lineage>
        <taxon>Bacteria</taxon>
        <taxon>Candidatus Magasanikiibacteriota</taxon>
    </lineage>
</organism>